<dbReference type="RefSeq" id="XP_003080682.2">
    <property type="nucleotide sequence ID" value="XM_003080634.2"/>
</dbReference>
<comment type="caution">
    <text evidence="1">The sequence shown here is derived from an EMBL/GenBank/DDBJ whole genome shotgun (WGS) entry which is preliminary data.</text>
</comment>
<dbReference type="InParanoid" id="A0A090N4U2"/>
<sequence>MTKRARTNVIDDIPNVPICLKSALERWGLNEVGRGVSERLKCKLVPVCYNANDERKCIERGVPALCASEEYASDVFAELRGRDAIEWATTSDWSTFDERGKVAMVGGWGAPGTHVLSNRDMIIVKSFGEVLRGEKPLNLQMFHREDTRVPVMARKLRWPAETEFFATDGGPEVPGRLLDDATRVSAKGAMTWWHLDDCGEFVCQVGLPETRELQEGVLLGPTGKPVVKLFFFAERRDYAWIAQDAEMNKTMRNCALGIFDTPSHYYPTVSEMAAPSTAPLDLESPKMFEGTRCESGIDPCPVLWVAALEAGGPPLLSPPNVIHCVLTVRDCVMCEERRLSLAFMDEVLYFQRRASRWCEPPIFYTFVREDLRDAKKARTNAVRPLAAMLERLKRDGSSADDAYRVSRCLMSLKILANHAPEFYALDADGVSEARHHIDAMTSWLSEDDASGFRAMVRTAAQNDPRAIEDAALAEAMVNETLGQHNLGDGKVCAVVHEKGRPRWGPVRTSASLVAKDRKDMKNAIRSGTLDALLLEYRHEVL</sequence>
<protein>
    <submittedName>
        <fullName evidence="1">Uncharacterized protein</fullName>
    </submittedName>
</protein>
<keyword evidence="2" id="KW-1185">Reference proteome</keyword>
<dbReference type="KEGG" id="ota:OT_ostta08g01155"/>
<name>A0A090N4U2_OSTTA</name>
<reference evidence="2" key="1">
    <citation type="journal article" date="2006" name="Proc. Natl. Acad. Sci. U.S.A.">
        <title>Genome analysis of the smallest free-living eukaryote Ostreococcus tauri unveils many unique features.</title>
        <authorList>
            <person name="Derelle E."/>
            <person name="Ferraz C."/>
            <person name="Rombauts S."/>
            <person name="Rouze P."/>
            <person name="Worden A.Z."/>
            <person name="Robbens S."/>
            <person name="Partensky F."/>
            <person name="Degroeve S."/>
            <person name="Echeynie S."/>
            <person name="Cooke R."/>
            <person name="Saeys Y."/>
            <person name="Wuyts J."/>
            <person name="Jabbari K."/>
            <person name="Bowler C."/>
            <person name="Panaud O."/>
            <person name="Piegu B."/>
            <person name="Ball S.G."/>
            <person name="Ral J.-P."/>
            <person name="Bouget F.-Y."/>
            <person name="Piganeau G."/>
            <person name="De Baets B."/>
            <person name="Picard A."/>
            <person name="Delseny M."/>
            <person name="Demaille J."/>
            <person name="Van de Peer Y."/>
            <person name="Moreau H."/>
        </authorList>
    </citation>
    <scope>NUCLEOTIDE SEQUENCE [LARGE SCALE GENOMIC DNA]</scope>
    <source>
        <strain evidence="2">OTTH 0595 / CCAP 157/2 / RCC745</strain>
    </source>
</reference>
<reference evidence="1 2" key="2">
    <citation type="journal article" date="2014" name="BMC Genomics">
        <title>An improved genome of the model marine alga Ostreococcus tauri unfolds by assessing Illumina de novo assemblies.</title>
        <authorList>
            <person name="Blanc-Mathieu R."/>
            <person name="Verhelst B."/>
            <person name="Derelle E."/>
            <person name="Rombauts S."/>
            <person name="Bouget F.Y."/>
            <person name="Carre I."/>
            <person name="Chateau A."/>
            <person name="Eyre-Walker A."/>
            <person name="Grimsley N."/>
            <person name="Moreau H."/>
            <person name="Piegu B."/>
            <person name="Rivals E."/>
            <person name="Schackwitz W."/>
            <person name="Van de Peer Y."/>
            <person name="Piganeau G."/>
        </authorList>
    </citation>
    <scope>NUCLEOTIDE SEQUENCE [LARGE SCALE GENOMIC DNA]</scope>
    <source>
        <strain evidence="2">OTTH 0595 / CCAP 157/2 / RCC745</strain>
    </source>
</reference>
<dbReference type="Proteomes" id="UP000009170">
    <property type="component" value="Unassembled WGS sequence"/>
</dbReference>
<proteinExistence type="predicted"/>
<dbReference type="GeneID" id="9831332"/>
<evidence type="ECO:0000313" key="2">
    <source>
        <dbReference type="Proteomes" id="UP000009170"/>
    </source>
</evidence>
<dbReference type="AlphaFoldDB" id="A0A090N4U2"/>
<dbReference type="EMBL" id="CAID01000008">
    <property type="protein sequence ID" value="CEG01401.1"/>
    <property type="molecule type" value="Genomic_DNA"/>
</dbReference>
<organism evidence="1 2">
    <name type="scientific">Ostreococcus tauri</name>
    <name type="common">Marine green alga</name>
    <dbReference type="NCBI Taxonomy" id="70448"/>
    <lineage>
        <taxon>Eukaryota</taxon>
        <taxon>Viridiplantae</taxon>
        <taxon>Chlorophyta</taxon>
        <taxon>Mamiellophyceae</taxon>
        <taxon>Mamiellales</taxon>
        <taxon>Bathycoccaceae</taxon>
        <taxon>Ostreococcus</taxon>
    </lineage>
</organism>
<accession>A0A090N4U2</accession>
<dbReference type="OrthoDB" id="498425at2759"/>
<gene>
    <name evidence="1" type="ORF">OT_ostta08g01155</name>
</gene>
<evidence type="ECO:0000313" key="1">
    <source>
        <dbReference type="EMBL" id="CEG01401.1"/>
    </source>
</evidence>